<accession>A0A0K6FRF6</accession>
<dbReference type="AlphaFoldDB" id="A0A0K6FRF6"/>
<evidence type="ECO:0000313" key="2">
    <source>
        <dbReference type="Proteomes" id="UP000044841"/>
    </source>
</evidence>
<keyword evidence="2" id="KW-1185">Reference proteome</keyword>
<dbReference type="EMBL" id="CYGV01000447">
    <property type="protein sequence ID" value="CUA68569.1"/>
    <property type="molecule type" value="Genomic_DNA"/>
</dbReference>
<evidence type="ECO:0000313" key="1">
    <source>
        <dbReference type="EMBL" id="CUA68569.1"/>
    </source>
</evidence>
<organism evidence="1 2">
    <name type="scientific">Rhizoctonia solani</name>
    <dbReference type="NCBI Taxonomy" id="456999"/>
    <lineage>
        <taxon>Eukaryota</taxon>
        <taxon>Fungi</taxon>
        <taxon>Dikarya</taxon>
        <taxon>Basidiomycota</taxon>
        <taxon>Agaricomycotina</taxon>
        <taxon>Agaricomycetes</taxon>
        <taxon>Cantharellales</taxon>
        <taxon>Ceratobasidiaceae</taxon>
        <taxon>Rhizoctonia</taxon>
    </lineage>
</organism>
<reference evidence="1 2" key="1">
    <citation type="submission" date="2015-07" db="EMBL/GenBank/DDBJ databases">
        <authorList>
            <person name="Noorani M."/>
        </authorList>
    </citation>
    <scope>NUCLEOTIDE SEQUENCE [LARGE SCALE GENOMIC DNA]</scope>
    <source>
        <strain evidence="1">BBA 69670</strain>
    </source>
</reference>
<gene>
    <name evidence="1" type="ORF">RSOLAG22IIIB_07945</name>
</gene>
<protein>
    <submittedName>
        <fullName evidence="1">Uncharacterized protein</fullName>
    </submittedName>
</protein>
<sequence length="203" mass="22456">MLKKIQWCFIVTTKTGYRTLPYRVKSFITHNMPSLGLTLYTTDAAIQRAVNKVIEQDAHQCRGSFCKAIFAETIAGRVLEDVANRICSLLSAEVGTPIPGTSRHTLLSCAIRAAEQAVAAQAAGTTVPGNTRVAARNRRPRNDTGFWIAFHAKFNDLVNLHGVTYDDHQGWAQWENEVIGQYQALFTGDVHFAGEVDTFADKD</sequence>
<name>A0A0K6FRF6_9AGAM</name>
<proteinExistence type="predicted"/>
<dbReference type="Proteomes" id="UP000044841">
    <property type="component" value="Unassembled WGS sequence"/>
</dbReference>